<reference evidence="1" key="1">
    <citation type="submission" date="2020-09" db="EMBL/GenBank/DDBJ databases">
        <title>Genome-Enabled Discovery of Anthraquinone Biosynthesis in Senna tora.</title>
        <authorList>
            <person name="Kang S.-H."/>
            <person name="Pandey R.P."/>
            <person name="Lee C.-M."/>
            <person name="Sim J.-S."/>
            <person name="Jeong J.-T."/>
            <person name="Choi B.-S."/>
            <person name="Jung M."/>
            <person name="Ginzburg D."/>
            <person name="Zhao K."/>
            <person name="Won S.Y."/>
            <person name="Oh T.-J."/>
            <person name="Yu Y."/>
            <person name="Kim N.-H."/>
            <person name="Lee O.R."/>
            <person name="Lee T.-H."/>
            <person name="Bashyal P."/>
            <person name="Kim T.-S."/>
            <person name="Lee W.-H."/>
            <person name="Kawkins C."/>
            <person name="Kim C.-K."/>
            <person name="Kim J.S."/>
            <person name="Ahn B.O."/>
            <person name="Rhee S.Y."/>
            <person name="Sohng J.K."/>
        </authorList>
    </citation>
    <scope>NUCLEOTIDE SEQUENCE</scope>
    <source>
        <tissue evidence="1">Leaf</tissue>
    </source>
</reference>
<comment type="caution">
    <text evidence="1">The sequence shown here is derived from an EMBL/GenBank/DDBJ whole genome shotgun (WGS) entry which is preliminary data.</text>
</comment>
<keyword evidence="2" id="KW-1185">Reference proteome</keyword>
<accession>A0A834SU92</accession>
<dbReference type="Proteomes" id="UP000634136">
    <property type="component" value="Unassembled WGS sequence"/>
</dbReference>
<sequence length="110" mass="12400">MTESKSQPRANPLLAGTPWQALVYITAAIPMSESMSRRRADPVLDGTPWEVLSLSMRRLRYEGRKFAPWTEQRPRAIASDNPKPGSMAPFGAGFWLLHPKFEVSTCQIQQ</sequence>
<name>A0A834SU92_9FABA</name>
<evidence type="ECO:0000313" key="1">
    <source>
        <dbReference type="EMBL" id="KAF7810638.1"/>
    </source>
</evidence>
<dbReference type="EMBL" id="JAAIUW010000011">
    <property type="protein sequence ID" value="KAF7810638.1"/>
    <property type="molecule type" value="Genomic_DNA"/>
</dbReference>
<dbReference type="AlphaFoldDB" id="A0A834SU92"/>
<evidence type="ECO:0000313" key="2">
    <source>
        <dbReference type="Proteomes" id="UP000634136"/>
    </source>
</evidence>
<organism evidence="1 2">
    <name type="scientific">Senna tora</name>
    <dbReference type="NCBI Taxonomy" id="362788"/>
    <lineage>
        <taxon>Eukaryota</taxon>
        <taxon>Viridiplantae</taxon>
        <taxon>Streptophyta</taxon>
        <taxon>Embryophyta</taxon>
        <taxon>Tracheophyta</taxon>
        <taxon>Spermatophyta</taxon>
        <taxon>Magnoliopsida</taxon>
        <taxon>eudicotyledons</taxon>
        <taxon>Gunneridae</taxon>
        <taxon>Pentapetalae</taxon>
        <taxon>rosids</taxon>
        <taxon>fabids</taxon>
        <taxon>Fabales</taxon>
        <taxon>Fabaceae</taxon>
        <taxon>Caesalpinioideae</taxon>
        <taxon>Cassia clade</taxon>
        <taxon>Senna</taxon>
    </lineage>
</organism>
<proteinExistence type="predicted"/>
<gene>
    <name evidence="1" type="ORF">G2W53_037381</name>
</gene>
<protein>
    <submittedName>
        <fullName evidence="1">Uncharacterized protein</fullName>
    </submittedName>
</protein>